<dbReference type="SFLD" id="SFLDS00005">
    <property type="entry name" value="Isoprenoid_Synthase_Type_I"/>
    <property type="match status" value="1"/>
</dbReference>
<dbReference type="Gene3D" id="1.10.600.10">
    <property type="entry name" value="Farnesyl Diphosphate Synthase"/>
    <property type="match status" value="1"/>
</dbReference>
<comment type="similarity">
    <text evidence="24">Belongs to the FPP/GGPP synthase family.</text>
</comment>
<evidence type="ECO:0000313" key="25">
    <source>
        <dbReference type="EMBL" id="KAK4536069.1"/>
    </source>
</evidence>
<proteinExistence type="inferred from homology"/>
<keyword evidence="3" id="KW-0963">Cytoplasm</keyword>
<dbReference type="GO" id="GO:0004161">
    <property type="term" value="F:dimethylallyltranstransferase activity"/>
    <property type="evidence" value="ECO:0007669"/>
    <property type="project" value="UniProtKB-EC"/>
</dbReference>
<evidence type="ECO:0000256" key="16">
    <source>
        <dbReference type="ARBA" id="ARBA00032380"/>
    </source>
</evidence>
<evidence type="ECO:0000256" key="24">
    <source>
        <dbReference type="RuleBase" id="RU004466"/>
    </source>
</evidence>
<comment type="function">
    <text evidence="23">Key enzyme in isoprenoid biosynthesis which catalyzes the formation of farnesyl diphosphate (FPP), a precursor for several classes of essential metabolites including sterols, dolichols, carotenoids, and ubiquinones. FPP also serves as substrate for protein farnesylation and geranylgeranylation. Catalyzes the sequential condensation of isopentenyl pyrophosphate with the allylic pyrophosphates, dimethylallyl pyrophosphate, and then with the resultant geranylpyrophosphate to the ultimate product farnesyl pyrophosphate.</text>
</comment>
<evidence type="ECO:0000256" key="4">
    <source>
        <dbReference type="ARBA" id="ARBA00022516"/>
    </source>
</evidence>
<evidence type="ECO:0000256" key="6">
    <source>
        <dbReference type="ARBA" id="ARBA00022679"/>
    </source>
</evidence>
<keyword evidence="11" id="KW-0007">Acetylation</keyword>
<evidence type="ECO:0000256" key="20">
    <source>
        <dbReference type="ARBA" id="ARBA00034546"/>
    </source>
</evidence>
<keyword evidence="4" id="KW-0444">Lipid biosynthesis</keyword>
<dbReference type="GO" id="GO:0045337">
    <property type="term" value="P:farnesyl diphosphate biosynthetic process"/>
    <property type="evidence" value="ECO:0007669"/>
    <property type="project" value="TreeGrafter"/>
</dbReference>
<evidence type="ECO:0000256" key="2">
    <source>
        <dbReference type="ARBA" id="ARBA00004496"/>
    </source>
</evidence>
<keyword evidence="12" id="KW-0443">Lipid metabolism</keyword>
<dbReference type="Proteomes" id="UP001301350">
    <property type="component" value="Unassembled WGS sequence"/>
</dbReference>
<dbReference type="EMBL" id="JANCYW010000007">
    <property type="protein sequence ID" value="KAK4536069.1"/>
    <property type="molecule type" value="Genomic_DNA"/>
</dbReference>
<keyword evidence="9" id="KW-0460">Magnesium</keyword>
<dbReference type="SUPFAM" id="SSF48576">
    <property type="entry name" value="Terpenoid synthases"/>
    <property type="match status" value="1"/>
</dbReference>
<keyword evidence="10" id="KW-0752">Steroid biosynthesis</keyword>
<comment type="catalytic activity">
    <reaction evidence="21">
        <text>isopentenyl diphosphate + dimethylallyl diphosphate = (2E)-geranyl diphosphate + diphosphate</text>
        <dbReference type="Rhea" id="RHEA:22408"/>
        <dbReference type="ChEBI" id="CHEBI:33019"/>
        <dbReference type="ChEBI" id="CHEBI:57623"/>
        <dbReference type="ChEBI" id="CHEBI:58057"/>
        <dbReference type="ChEBI" id="CHEBI:128769"/>
        <dbReference type="EC" id="2.5.1.1"/>
    </reaction>
</comment>
<evidence type="ECO:0000256" key="14">
    <source>
        <dbReference type="ARBA" id="ARBA00023221"/>
    </source>
</evidence>
<evidence type="ECO:0000256" key="3">
    <source>
        <dbReference type="ARBA" id="ARBA00022490"/>
    </source>
</evidence>
<evidence type="ECO:0000256" key="21">
    <source>
        <dbReference type="ARBA" id="ARBA00049291"/>
    </source>
</evidence>
<gene>
    <name evidence="25" type="ORF">CDCA_CDCA07G2094</name>
</gene>
<keyword evidence="5" id="KW-0153">Cholesterol metabolism</keyword>
<dbReference type="SFLD" id="SFLDG01017">
    <property type="entry name" value="Polyprenyl_Transferase_Like"/>
    <property type="match status" value="1"/>
</dbReference>
<protein>
    <recommendedName>
        <fullName evidence="20">Farnesyl pyrophosphate synthase</fullName>
    </recommendedName>
    <alternativeName>
        <fullName evidence="19">(2E,6E)-farnesyl diphosphate synthase</fullName>
    </alternativeName>
    <alternativeName>
        <fullName evidence="18">Dimethylallyltranstransferase</fullName>
    </alternativeName>
    <alternativeName>
        <fullName evidence="17">Farnesyl diphosphate synthase</fullName>
    </alternativeName>
    <alternativeName>
        <fullName evidence="16">Geranyltranstransferase</fullName>
    </alternativeName>
</protein>
<keyword evidence="13" id="KW-1207">Sterol metabolism</keyword>
<dbReference type="GO" id="GO:0004337">
    <property type="term" value="F:(2E,6E)-farnesyl diphosphate synthase activity"/>
    <property type="evidence" value="ECO:0007669"/>
    <property type="project" value="UniProtKB-EC"/>
</dbReference>
<dbReference type="InterPro" id="IPR000092">
    <property type="entry name" value="Polyprenyl_synt"/>
</dbReference>
<organism evidence="25 26">
    <name type="scientific">Cyanidium caldarium</name>
    <name type="common">Red alga</name>
    <dbReference type="NCBI Taxonomy" id="2771"/>
    <lineage>
        <taxon>Eukaryota</taxon>
        <taxon>Rhodophyta</taxon>
        <taxon>Bangiophyceae</taxon>
        <taxon>Cyanidiales</taxon>
        <taxon>Cyanidiaceae</taxon>
        <taxon>Cyanidium</taxon>
    </lineage>
</organism>
<evidence type="ECO:0000256" key="7">
    <source>
        <dbReference type="ARBA" id="ARBA00022723"/>
    </source>
</evidence>
<accession>A0AAV9IUV0</accession>
<evidence type="ECO:0000256" key="19">
    <source>
        <dbReference type="ARBA" id="ARBA00032873"/>
    </source>
</evidence>
<keyword evidence="15" id="KW-0379">Hydroxylation</keyword>
<evidence type="ECO:0000256" key="12">
    <source>
        <dbReference type="ARBA" id="ARBA00023098"/>
    </source>
</evidence>
<evidence type="ECO:0000256" key="15">
    <source>
        <dbReference type="ARBA" id="ARBA00023278"/>
    </source>
</evidence>
<reference evidence="25 26" key="1">
    <citation type="submission" date="2022-07" db="EMBL/GenBank/DDBJ databases">
        <title>Genome-wide signatures of adaptation to extreme environments.</title>
        <authorList>
            <person name="Cho C.H."/>
            <person name="Yoon H.S."/>
        </authorList>
    </citation>
    <scope>NUCLEOTIDE SEQUENCE [LARGE SCALE GENOMIC DNA]</scope>
    <source>
        <strain evidence="25 26">DBV 063 E5</strain>
    </source>
</reference>
<dbReference type="PROSITE" id="PS00723">
    <property type="entry name" value="POLYPRENYL_SYNTHASE_1"/>
    <property type="match status" value="1"/>
</dbReference>
<dbReference type="GO" id="GO:0046872">
    <property type="term" value="F:metal ion binding"/>
    <property type="evidence" value="ECO:0007669"/>
    <property type="project" value="UniProtKB-KW"/>
</dbReference>
<keyword evidence="8" id="KW-0152">Cholesterol biosynthesis</keyword>
<sequence length="352" mass="40378">MSVRQEFLDTFGEIVDVLEAEMGAQGLALPPEAIARVRRCAEYNVPHGKLNRGLAVVECYRAFRGAHSVQALGARERQDAYWLGWCVEWLQAFFLVADDIMDGSKTRRGRTCYYLLDKIGLDAVNDALLLEAHIYRLLRQRFRGRADDAELHADLVDIFQEVTFHTELGQMLDLTCQAGGQVDLSRFTEETLHRIYRFKTCMYSFYLPVALGMRLAGERDPQRYRQAEAILVEMGKFFQAQDDYLDCFGDPAVTGKIGTDIEENKCTWPVVEALKRMSDEQRAVLAANYARRDADCVERVKQLYREVGIPEAFPAYETQSYQALQQQIEQLRPEMPVGALEFLLNKIYKRSK</sequence>
<dbReference type="PANTHER" id="PTHR11525:SF0">
    <property type="entry name" value="FARNESYL PYROPHOSPHATE SYNTHASE"/>
    <property type="match status" value="1"/>
</dbReference>
<evidence type="ECO:0000256" key="5">
    <source>
        <dbReference type="ARBA" id="ARBA00022548"/>
    </source>
</evidence>
<comment type="caution">
    <text evidence="25">The sequence shown here is derived from an EMBL/GenBank/DDBJ whole genome shotgun (WGS) entry which is preliminary data.</text>
</comment>
<evidence type="ECO:0000256" key="8">
    <source>
        <dbReference type="ARBA" id="ARBA00022778"/>
    </source>
</evidence>
<evidence type="ECO:0000256" key="1">
    <source>
        <dbReference type="ARBA" id="ARBA00001946"/>
    </source>
</evidence>
<evidence type="ECO:0000256" key="23">
    <source>
        <dbReference type="ARBA" id="ARBA00053104"/>
    </source>
</evidence>
<dbReference type="GO" id="GO:0005759">
    <property type="term" value="C:mitochondrial matrix"/>
    <property type="evidence" value="ECO:0007669"/>
    <property type="project" value="UniProtKB-ARBA"/>
</dbReference>
<dbReference type="PANTHER" id="PTHR11525">
    <property type="entry name" value="FARNESYL-PYROPHOSPHATE SYNTHETASE"/>
    <property type="match status" value="1"/>
</dbReference>
<dbReference type="GO" id="GO:0006695">
    <property type="term" value="P:cholesterol biosynthetic process"/>
    <property type="evidence" value="ECO:0007669"/>
    <property type="project" value="UniProtKB-KW"/>
</dbReference>
<name>A0AAV9IUV0_CYACA</name>
<evidence type="ECO:0000256" key="13">
    <source>
        <dbReference type="ARBA" id="ARBA00023166"/>
    </source>
</evidence>
<dbReference type="InterPro" id="IPR039702">
    <property type="entry name" value="FPS1-like"/>
</dbReference>
<keyword evidence="7" id="KW-0479">Metal-binding</keyword>
<dbReference type="CDD" id="cd00685">
    <property type="entry name" value="Trans_IPPS_HT"/>
    <property type="match status" value="1"/>
</dbReference>
<evidence type="ECO:0000256" key="11">
    <source>
        <dbReference type="ARBA" id="ARBA00022990"/>
    </source>
</evidence>
<evidence type="ECO:0000256" key="10">
    <source>
        <dbReference type="ARBA" id="ARBA00022955"/>
    </source>
</evidence>
<comment type="catalytic activity">
    <reaction evidence="22">
        <text>isopentenyl diphosphate + (2E)-geranyl diphosphate = (2E,6E)-farnesyl diphosphate + diphosphate</text>
        <dbReference type="Rhea" id="RHEA:19361"/>
        <dbReference type="ChEBI" id="CHEBI:33019"/>
        <dbReference type="ChEBI" id="CHEBI:58057"/>
        <dbReference type="ChEBI" id="CHEBI:128769"/>
        <dbReference type="ChEBI" id="CHEBI:175763"/>
        <dbReference type="EC" id="2.5.1.10"/>
    </reaction>
</comment>
<evidence type="ECO:0000313" key="26">
    <source>
        <dbReference type="Proteomes" id="UP001301350"/>
    </source>
</evidence>
<comment type="subcellular location">
    <subcellularLocation>
        <location evidence="2">Cytoplasm</location>
    </subcellularLocation>
</comment>
<keyword evidence="14" id="KW-0753">Steroid metabolism</keyword>
<evidence type="ECO:0000256" key="17">
    <source>
        <dbReference type="ARBA" id="ARBA00032424"/>
    </source>
</evidence>
<keyword evidence="8" id="KW-0756">Sterol biosynthesis</keyword>
<keyword evidence="26" id="KW-1185">Reference proteome</keyword>
<dbReference type="GO" id="GO:0005777">
    <property type="term" value="C:peroxisome"/>
    <property type="evidence" value="ECO:0007669"/>
    <property type="project" value="UniProtKB-ARBA"/>
</dbReference>
<dbReference type="FunFam" id="1.10.600.10:FF:000052">
    <property type="entry name" value="Farnesyl pyrophosphate synthase"/>
    <property type="match status" value="1"/>
</dbReference>
<dbReference type="InterPro" id="IPR033749">
    <property type="entry name" value="Polyprenyl_synt_CS"/>
</dbReference>
<comment type="cofactor">
    <cofactor evidence="1">
        <name>Mg(2+)</name>
        <dbReference type="ChEBI" id="CHEBI:18420"/>
    </cofactor>
</comment>
<keyword evidence="6 24" id="KW-0808">Transferase</keyword>
<evidence type="ECO:0000256" key="22">
    <source>
        <dbReference type="ARBA" id="ARBA00049399"/>
    </source>
</evidence>
<evidence type="ECO:0000256" key="9">
    <source>
        <dbReference type="ARBA" id="ARBA00022842"/>
    </source>
</evidence>
<dbReference type="AlphaFoldDB" id="A0AAV9IUV0"/>
<dbReference type="InterPro" id="IPR008949">
    <property type="entry name" value="Isoprenoid_synthase_dom_sf"/>
</dbReference>
<evidence type="ECO:0000256" key="18">
    <source>
        <dbReference type="ARBA" id="ARBA00032448"/>
    </source>
</evidence>
<dbReference type="Pfam" id="PF00348">
    <property type="entry name" value="polyprenyl_synt"/>
    <property type="match status" value="1"/>
</dbReference>